<dbReference type="Proteomes" id="UP001162501">
    <property type="component" value="Chromosome 27"/>
</dbReference>
<accession>A0AC59ZBL5</accession>
<evidence type="ECO:0000313" key="2">
    <source>
        <dbReference type="Proteomes" id="UP001162501"/>
    </source>
</evidence>
<reference evidence="1" key="2">
    <citation type="submission" date="2025-03" db="EMBL/GenBank/DDBJ databases">
        <authorList>
            <consortium name="ELIXIR-Norway"/>
            <consortium name="Elixir Norway"/>
        </authorList>
    </citation>
    <scope>NUCLEOTIDE SEQUENCE</scope>
</reference>
<reference evidence="1" key="1">
    <citation type="submission" date="2023-05" db="EMBL/GenBank/DDBJ databases">
        <authorList>
            <consortium name="ELIXIR-Norway"/>
        </authorList>
    </citation>
    <scope>NUCLEOTIDE SEQUENCE</scope>
</reference>
<evidence type="ECO:0000313" key="1">
    <source>
        <dbReference type="EMBL" id="CAN0357368.1"/>
    </source>
</evidence>
<dbReference type="EMBL" id="OX596111">
    <property type="protein sequence ID" value="CAN0357368.1"/>
    <property type="molecule type" value="Genomic_DNA"/>
</dbReference>
<feature type="non-terminal residue" evidence="1">
    <location>
        <position position="1"/>
    </location>
</feature>
<protein>
    <submittedName>
        <fullName evidence="1">Uncharacterized protein</fullName>
    </submittedName>
</protein>
<organism evidence="1 2">
    <name type="scientific">Rangifer tarandus platyrhynchus</name>
    <name type="common">Svalbard reindeer</name>
    <dbReference type="NCBI Taxonomy" id="3082113"/>
    <lineage>
        <taxon>Eukaryota</taxon>
        <taxon>Metazoa</taxon>
        <taxon>Chordata</taxon>
        <taxon>Craniata</taxon>
        <taxon>Vertebrata</taxon>
        <taxon>Euteleostomi</taxon>
        <taxon>Mammalia</taxon>
        <taxon>Eutheria</taxon>
        <taxon>Laurasiatheria</taxon>
        <taxon>Artiodactyla</taxon>
        <taxon>Ruminantia</taxon>
        <taxon>Pecora</taxon>
        <taxon>Cervidae</taxon>
        <taxon>Odocoileinae</taxon>
        <taxon>Rangifer</taxon>
    </lineage>
</organism>
<name>A0AC59ZBL5_RANTA</name>
<sequence length="79" mass="8306">NAIREAAATEKAKTEATVCVSASSTTRSTRVHNAGFLEDEVPTPILAPVSHSRNVNCSPHCCDGAEEWRVVAGLSTLLA</sequence>
<gene>
    <name evidence="1" type="ORF">MRATA1EN22A_LOCUS16404</name>
</gene>
<proteinExistence type="predicted"/>